<dbReference type="PANTHER" id="PTHR30514">
    <property type="entry name" value="GLUCOKINASE"/>
    <property type="match status" value="1"/>
</dbReference>
<dbReference type="InterPro" id="IPR001347">
    <property type="entry name" value="SIS_dom"/>
</dbReference>
<comment type="caution">
    <text evidence="6">The sequence shown here is derived from an EMBL/GenBank/DDBJ whole genome shotgun (WGS) entry which is preliminary data.</text>
</comment>
<reference evidence="6 7" key="1">
    <citation type="submission" date="2024-04" db="EMBL/GenBank/DDBJ databases">
        <title>Defined microbial consortia suppress multidrug-resistant proinflammatory Enterobacteriaceae via ecological control.</title>
        <authorList>
            <person name="Furuichi M."/>
            <person name="Kawaguchi T."/>
            <person name="Pust M."/>
            <person name="Yasuma K."/>
            <person name="Plichta D."/>
            <person name="Hasegawa N."/>
            <person name="Ohya T."/>
            <person name="Bhattarai S."/>
            <person name="Sasajima S."/>
            <person name="Aoto Y."/>
            <person name="Tuganbaev T."/>
            <person name="Yaginuma M."/>
            <person name="Ueda M."/>
            <person name="Okahashi N."/>
            <person name="Amafuji K."/>
            <person name="Kiridooshi Y."/>
            <person name="Sugita K."/>
            <person name="Strazar M."/>
            <person name="Skelly A."/>
            <person name="Suda W."/>
            <person name="Hattori M."/>
            <person name="Nakamoto N."/>
            <person name="Caballero S."/>
            <person name="Norman J."/>
            <person name="Olle B."/>
            <person name="Tanoue T."/>
            <person name="Arita M."/>
            <person name="Bucci V."/>
            <person name="Atarashi K."/>
            <person name="Xavier R."/>
            <person name="Honda K."/>
        </authorList>
    </citation>
    <scope>NUCLEOTIDE SEQUENCE [LARGE SCALE GENOMIC DNA]</scope>
    <source>
        <strain evidence="7">f13</strain>
    </source>
</reference>
<evidence type="ECO:0000313" key="6">
    <source>
        <dbReference type="EMBL" id="GAA6270193.1"/>
    </source>
</evidence>
<keyword evidence="7" id="KW-1185">Reference proteome</keyword>
<keyword evidence="1" id="KW-0805">Transcription regulation</keyword>
<gene>
    <name evidence="6" type="ORF">F130042H8_32530</name>
</gene>
<organism evidence="6 7">
    <name type="scientific">Enterocloster alcoholdehydrogenati</name>
    <dbReference type="NCBI Taxonomy" id="2547410"/>
    <lineage>
        <taxon>Bacteria</taxon>
        <taxon>Bacillati</taxon>
        <taxon>Bacillota</taxon>
        <taxon>Clostridia</taxon>
        <taxon>Lachnospirales</taxon>
        <taxon>Lachnospiraceae</taxon>
        <taxon>Enterocloster</taxon>
    </lineage>
</organism>
<dbReference type="SUPFAM" id="SSF46689">
    <property type="entry name" value="Homeodomain-like"/>
    <property type="match status" value="1"/>
</dbReference>
<evidence type="ECO:0000256" key="1">
    <source>
        <dbReference type="ARBA" id="ARBA00023015"/>
    </source>
</evidence>
<dbReference type="PANTHER" id="PTHR30514:SF1">
    <property type="entry name" value="HTH-TYPE TRANSCRIPTIONAL REGULATOR HEXR-RELATED"/>
    <property type="match status" value="1"/>
</dbReference>
<dbReference type="RefSeq" id="WP_176255500.1">
    <property type="nucleotide sequence ID" value="NZ_BAABXL010000001.1"/>
</dbReference>
<dbReference type="PROSITE" id="PS51071">
    <property type="entry name" value="HTH_RPIR"/>
    <property type="match status" value="1"/>
</dbReference>
<dbReference type="InterPro" id="IPR036388">
    <property type="entry name" value="WH-like_DNA-bd_sf"/>
</dbReference>
<dbReference type="InterPro" id="IPR047640">
    <property type="entry name" value="RpiR-like"/>
</dbReference>
<dbReference type="Gene3D" id="1.10.10.10">
    <property type="entry name" value="Winged helix-like DNA-binding domain superfamily/Winged helix DNA-binding domain"/>
    <property type="match status" value="1"/>
</dbReference>
<keyword evidence="2" id="KW-0238">DNA-binding</keyword>
<dbReference type="Pfam" id="PF01418">
    <property type="entry name" value="HTH_6"/>
    <property type="match status" value="1"/>
</dbReference>
<sequence>MQGDFITSIKSAYNQFTKAEKKVADYILANPRDVLFMSITDLAEACEVGDTSVFRFCKTMDLKGYQEFKMMLSLSISKGQEQVDQFTGNNISMEDSFGELARKVLNTNINALNETFSMIREEDIERAITLIHGARKVFFFGVGASMLTAMKAMNKFMRIENKVFCIQDSHMQAMAAATMDERDVAVVFSYSGATKDTIHVAEVAKRAGARIICITRFVKSPLSSHADVTLLSGANEGPLQGGSTSAEISQLFLVDLIYTEYYRRYFEQCSVNNEKTSGSVLEKLC</sequence>
<proteinExistence type="predicted"/>
<dbReference type="InterPro" id="IPR000281">
    <property type="entry name" value="HTH_RpiR"/>
</dbReference>
<keyword evidence="3" id="KW-0804">Transcription</keyword>
<feature type="domain" description="HTH rpiR-type" evidence="4">
    <location>
        <begin position="3"/>
        <end position="79"/>
    </location>
</feature>
<evidence type="ECO:0000256" key="2">
    <source>
        <dbReference type="ARBA" id="ARBA00023125"/>
    </source>
</evidence>
<dbReference type="CDD" id="cd05013">
    <property type="entry name" value="SIS_RpiR"/>
    <property type="match status" value="1"/>
</dbReference>
<evidence type="ECO:0000259" key="5">
    <source>
        <dbReference type="PROSITE" id="PS51464"/>
    </source>
</evidence>
<dbReference type="Pfam" id="PF01380">
    <property type="entry name" value="SIS"/>
    <property type="match status" value="1"/>
</dbReference>
<feature type="domain" description="SIS" evidence="5">
    <location>
        <begin position="127"/>
        <end position="267"/>
    </location>
</feature>
<dbReference type="InterPro" id="IPR009057">
    <property type="entry name" value="Homeodomain-like_sf"/>
</dbReference>
<dbReference type="PROSITE" id="PS51464">
    <property type="entry name" value="SIS"/>
    <property type="match status" value="1"/>
</dbReference>
<evidence type="ECO:0000259" key="4">
    <source>
        <dbReference type="PROSITE" id="PS51071"/>
    </source>
</evidence>
<protein>
    <submittedName>
        <fullName evidence="6">MurR/RpiR family transcriptional regulator</fullName>
    </submittedName>
</protein>
<dbReference type="InterPro" id="IPR035472">
    <property type="entry name" value="RpiR-like_SIS"/>
</dbReference>
<evidence type="ECO:0000313" key="7">
    <source>
        <dbReference type="Proteomes" id="UP001600894"/>
    </source>
</evidence>
<name>A0ABQ0B1N1_9FIRM</name>
<dbReference type="EMBL" id="BAABXL010000001">
    <property type="protein sequence ID" value="GAA6270193.1"/>
    <property type="molecule type" value="Genomic_DNA"/>
</dbReference>
<dbReference type="InterPro" id="IPR046348">
    <property type="entry name" value="SIS_dom_sf"/>
</dbReference>
<accession>A0ABQ0B1N1</accession>
<evidence type="ECO:0000256" key="3">
    <source>
        <dbReference type="ARBA" id="ARBA00023163"/>
    </source>
</evidence>
<dbReference type="SUPFAM" id="SSF53697">
    <property type="entry name" value="SIS domain"/>
    <property type="match status" value="1"/>
</dbReference>
<dbReference type="Gene3D" id="3.40.50.10490">
    <property type="entry name" value="Glucose-6-phosphate isomerase like protein, domain 1"/>
    <property type="match status" value="1"/>
</dbReference>
<dbReference type="Proteomes" id="UP001600894">
    <property type="component" value="Unassembled WGS sequence"/>
</dbReference>